<dbReference type="Proteomes" id="UP000006447">
    <property type="component" value="Unassembled WGS sequence"/>
</dbReference>
<accession>I0W899</accession>
<dbReference type="EMBL" id="AJJH01000175">
    <property type="protein sequence ID" value="EID72615.1"/>
    <property type="molecule type" value="Genomic_DNA"/>
</dbReference>
<keyword evidence="2 5" id="KW-0547">Nucleotide-binding</keyword>
<dbReference type="GO" id="GO:0042398">
    <property type="term" value="P:modified amino acid biosynthetic process"/>
    <property type="evidence" value="ECO:0007669"/>
    <property type="project" value="InterPro"/>
</dbReference>
<dbReference type="RefSeq" id="WP_007301315.1">
    <property type="nucleotide sequence ID" value="NZ_AJJH01000175.1"/>
</dbReference>
<dbReference type="SMR" id="I0W899"/>
<name>I0W899_RHOOP</name>
<evidence type="ECO:0000256" key="1">
    <source>
        <dbReference type="ARBA" id="ARBA00022598"/>
    </source>
</evidence>
<gene>
    <name evidence="6" type="ORF">W59_36753</name>
</gene>
<dbReference type="Gene3D" id="3.30.590.20">
    <property type="match status" value="1"/>
</dbReference>
<comment type="caution">
    <text evidence="6">The sequence shown here is derived from an EMBL/GenBank/DDBJ whole genome shotgun (WGS) entry which is preliminary data.</text>
</comment>
<evidence type="ECO:0000256" key="2">
    <source>
        <dbReference type="ARBA" id="ARBA00022741"/>
    </source>
</evidence>
<sequence length="374" mass="41472">MVVPFPGSPRPTLGVEWEIALVDRVTRDLSNTAAEVFDAVANLAGPEDPRITKELLRNTVELVTGIHSTVGEAMDDLDESLDLLRRAANPLGVDLICAGTHPFAQWSTQLVTRTPDYDELIERTQWWGRQMLIWGVHVHVGVSSPQKVFPILNALLQRYPHLLALSASSPMWAGVNTGYASNRALMFQQLPTAGLPYQFANWGQYEDFISDQMKTGVITKIGGMHWDIRPAPRWGTIEVRVFDGISTRAELSSLVALVHCLIVDLDRRFEAGENLPNLQPWHVKENKWRAARYGLDAEIILDEDSNERLVTDDLNDLLEKLAPTAVRLGCADELAAVAEIPRRGASYQRQRQVAEATGGDLVAVVDALVKELGT</sequence>
<dbReference type="GO" id="GO:0004357">
    <property type="term" value="F:glutamate-cysteine ligase activity"/>
    <property type="evidence" value="ECO:0007669"/>
    <property type="project" value="UniProtKB-EC"/>
</dbReference>
<dbReference type="AlphaFoldDB" id="I0W899"/>
<dbReference type="Pfam" id="PF04107">
    <property type="entry name" value="GCS2"/>
    <property type="match status" value="1"/>
</dbReference>
<dbReference type="PANTHER" id="PTHR36510">
    <property type="entry name" value="GLUTAMATE--CYSTEINE LIGASE 2-RELATED"/>
    <property type="match status" value="1"/>
</dbReference>
<evidence type="ECO:0000313" key="7">
    <source>
        <dbReference type="Proteomes" id="UP000006447"/>
    </source>
</evidence>
<proteinExistence type="inferred from homology"/>
<comment type="similarity">
    <text evidence="5">Belongs to the glutamate--cysteine ligase type 2 family. YbdK subfamily.</text>
</comment>
<dbReference type="NCBIfam" id="NF010044">
    <property type="entry name" value="PRK13517.1-4"/>
    <property type="match status" value="1"/>
</dbReference>
<dbReference type="NCBIfam" id="TIGR02050">
    <property type="entry name" value="gshA_cyan_rel"/>
    <property type="match status" value="1"/>
</dbReference>
<comment type="function">
    <text evidence="5">ATP-dependent carboxylate-amine ligase which exhibits weak glutamate--cysteine ligase activity.</text>
</comment>
<dbReference type="NCBIfam" id="NF010042">
    <property type="entry name" value="PRK13517.1-2"/>
    <property type="match status" value="1"/>
</dbReference>
<dbReference type="EC" id="6.3.2.2" evidence="5"/>
<keyword evidence="3 5" id="KW-0067">ATP-binding</keyword>
<dbReference type="InterPro" id="IPR014746">
    <property type="entry name" value="Gln_synth/guanido_kin_cat_dom"/>
</dbReference>
<keyword evidence="1 5" id="KW-0436">Ligase</keyword>
<reference evidence="6 7" key="1">
    <citation type="journal article" date="2012" name="J. Bacteriol.">
        <title>Draft genome sequence of the nitrophenol-degrading actinomycete Rhodococcus imtechensis RKJ300.</title>
        <authorList>
            <person name="Vikram S."/>
            <person name="Kumar S."/>
            <person name="Subramanian S."/>
            <person name="Raghava G.P."/>
        </authorList>
    </citation>
    <scope>NUCLEOTIDE SEQUENCE [LARGE SCALE GENOMIC DNA]</scope>
    <source>
        <strain evidence="6 7">RKJ300</strain>
    </source>
</reference>
<dbReference type="HAMAP" id="MF_01609">
    <property type="entry name" value="Glu_cys_ligase_2"/>
    <property type="match status" value="1"/>
</dbReference>
<dbReference type="NCBIfam" id="NF010043">
    <property type="entry name" value="PRK13517.1-3"/>
    <property type="match status" value="1"/>
</dbReference>
<dbReference type="PANTHER" id="PTHR36510:SF1">
    <property type="entry name" value="GLUTAMATE--CYSTEINE LIGASE 2-RELATED"/>
    <property type="match status" value="1"/>
</dbReference>
<dbReference type="InterPro" id="IPR011793">
    <property type="entry name" value="YbdK"/>
</dbReference>
<dbReference type="InterPro" id="IPR050141">
    <property type="entry name" value="GCL_type2/YbdK_subfam"/>
</dbReference>
<comment type="catalytic activity">
    <reaction evidence="4 5">
        <text>L-cysteine + L-glutamate + ATP = gamma-L-glutamyl-L-cysteine + ADP + phosphate + H(+)</text>
        <dbReference type="Rhea" id="RHEA:13285"/>
        <dbReference type="ChEBI" id="CHEBI:15378"/>
        <dbReference type="ChEBI" id="CHEBI:29985"/>
        <dbReference type="ChEBI" id="CHEBI:30616"/>
        <dbReference type="ChEBI" id="CHEBI:35235"/>
        <dbReference type="ChEBI" id="CHEBI:43474"/>
        <dbReference type="ChEBI" id="CHEBI:58173"/>
        <dbReference type="ChEBI" id="CHEBI:456216"/>
        <dbReference type="EC" id="6.3.2.2"/>
    </reaction>
</comment>
<protein>
    <recommendedName>
        <fullName evidence="5">Putative glutamate--cysteine ligase 2</fullName>
        <ecNumber evidence="5">6.3.2.2</ecNumber>
    </recommendedName>
    <alternativeName>
        <fullName evidence="5">Gamma-glutamylcysteine synthetase 2</fullName>
        <shortName evidence="5">GCS 2</shortName>
        <shortName evidence="5">Gamma-GCS 2</shortName>
    </alternativeName>
</protein>
<evidence type="ECO:0000256" key="4">
    <source>
        <dbReference type="ARBA" id="ARBA00048819"/>
    </source>
</evidence>
<dbReference type="InterPro" id="IPR006336">
    <property type="entry name" value="GCS2"/>
</dbReference>
<evidence type="ECO:0000313" key="6">
    <source>
        <dbReference type="EMBL" id="EID72615.1"/>
    </source>
</evidence>
<organism evidence="6 7">
    <name type="scientific">Rhodococcus opacus RKJ300 = JCM 13270</name>
    <dbReference type="NCBI Taxonomy" id="1165867"/>
    <lineage>
        <taxon>Bacteria</taxon>
        <taxon>Bacillati</taxon>
        <taxon>Actinomycetota</taxon>
        <taxon>Actinomycetes</taxon>
        <taxon>Mycobacteriales</taxon>
        <taxon>Nocardiaceae</taxon>
        <taxon>Rhodococcus</taxon>
    </lineage>
</organism>
<dbReference type="SUPFAM" id="SSF55931">
    <property type="entry name" value="Glutamine synthetase/guanido kinase"/>
    <property type="match status" value="1"/>
</dbReference>
<dbReference type="PATRIC" id="fig|1165867.3.peg.7532"/>
<evidence type="ECO:0000256" key="5">
    <source>
        <dbReference type="HAMAP-Rule" id="MF_01609"/>
    </source>
</evidence>
<dbReference type="GO" id="GO:0005524">
    <property type="term" value="F:ATP binding"/>
    <property type="evidence" value="ECO:0007669"/>
    <property type="project" value="UniProtKB-KW"/>
</dbReference>
<evidence type="ECO:0000256" key="3">
    <source>
        <dbReference type="ARBA" id="ARBA00022840"/>
    </source>
</evidence>